<dbReference type="InParanoid" id="B4LKV7"/>
<feature type="transmembrane region" description="Helical" evidence="1">
    <location>
        <begin position="115"/>
        <end position="137"/>
    </location>
</feature>
<accession>B4LKV7</accession>
<keyword evidence="1" id="KW-0812">Transmembrane</keyword>
<dbReference type="EMBL" id="CH940648">
    <property type="protein sequence ID" value="EDW60761.2"/>
    <property type="molecule type" value="Genomic_DNA"/>
</dbReference>
<feature type="transmembrane region" description="Helical" evidence="1">
    <location>
        <begin position="172"/>
        <end position="196"/>
    </location>
</feature>
<dbReference type="Pfam" id="PF15062">
    <property type="entry name" value="ARL6IP6"/>
    <property type="match status" value="1"/>
</dbReference>
<keyword evidence="1" id="KW-0472">Membrane</keyword>
<feature type="transmembrane region" description="Helical" evidence="1">
    <location>
        <begin position="217"/>
        <end position="236"/>
    </location>
</feature>
<dbReference type="HOGENOM" id="CLU_1391564_0_0_1"/>
<dbReference type="eggNOG" id="ENOG502SEJ9">
    <property type="taxonomic scope" value="Eukaryota"/>
</dbReference>
<sequence length="238" mass="26214">MQPALDIQSLQQAQSFIAECDVTRQRIDGDVKSGTSPSAAISMETNVQPNGQQQRIYTSTPINQFKKQQKSQLRNDAIGFFDLAKATTKRYIRVGGGGAASVKGQEPTFDVRLKALILLFGIIIIGYRIITLTMPYINVSNVQHLSSYVQAQLSAALDWSEQHQMRSKLSPLLWGLIVSVFCYAIVYLDSAVPGVVPPAPFSPRSKQRSRLRSSAVQLNYLCALGAGILVTFLMYVDV</sequence>
<evidence type="ECO:0008006" key="4">
    <source>
        <dbReference type="Google" id="ProtNLM"/>
    </source>
</evidence>
<dbReference type="KEGG" id="dvi:6624829"/>
<organism evidence="2 3">
    <name type="scientific">Drosophila virilis</name>
    <name type="common">Fruit fly</name>
    <dbReference type="NCBI Taxonomy" id="7244"/>
    <lineage>
        <taxon>Eukaryota</taxon>
        <taxon>Metazoa</taxon>
        <taxon>Ecdysozoa</taxon>
        <taxon>Arthropoda</taxon>
        <taxon>Hexapoda</taxon>
        <taxon>Insecta</taxon>
        <taxon>Pterygota</taxon>
        <taxon>Neoptera</taxon>
        <taxon>Endopterygota</taxon>
        <taxon>Diptera</taxon>
        <taxon>Brachycera</taxon>
        <taxon>Muscomorpha</taxon>
        <taxon>Ephydroidea</taxon>
        <taxon>Drosophilidae</taxon>
        <taxon>Drosophila</taxon>
    </lineage>
</organism>
<dbReference type="STRING" id="7244.B4LKV7"/>
<gene>
    <name evidence="2" type="primary">Dvir\GJ20680</name>
    <name evidence="2" type="ORF">Dvir_GJ20680</name>
</gene>
<dbReference type="Proteomes" id="UP000008792">
    <property type="component" value="Unassembled WGS sequence"/>
</dbReference>
<keyword evidence="1" id="KW-1133">Transmembrane helix</keyword>
<dbReference type="PANTHER" id="PTHR28640:SF1">
    <property type="entry name" value="ADP-RIBOSYLATION FACTOR-LIKE PROTEIN 6-INTERACTING PROTEIN 6"/>
    <property type="match status" value="1"/>
</dbReference>
<evidence type="ECO:0000313" key="2">
    <source>
        <dbReference type="EMBL" id="EDW60761.2"/>
    </source>
</evidence>
<reference evidence="2 3" key="1">
    <citation type="journal article" date="2007" name="Nature">
        <title>Evolution of genes and genomes on the Drosophila phylogeny.</title>
        <authorList>
            <consortium name="Drosophila 12 Genomes Consortium"/>
            <person name="Clark A.G."/>
            <person name="Eisen M.B."/>
            <person name="Smith D.R."/>
            <person name="Bergman C.M."/>
            <person name="Oliver B."/>
            <person name="Markow T.A."/>
            <person name="Kaufman T.C."/>
            <person name="Kellis M."/>
            <person name="Gelbart W."/>
            <person name="Iyer V.N."/>
            <person name="Pollard D.A."/>
            <person name="Sackton T.B."/>
            <person name="Larracuente A.M."/>
            <person name="Singh N.D."/>
            <person name="Abad J.P."/>
            <person name="Abt D.N."/>
            <person name="Adryan B."/>
            <person name="Aguade M."/>
            <person name="Akashi H."/>
            <person name="Anderson W.W."/>
            <person name="Aquadro C.F."/>
            <person name="Ardell D.H."/>
            <person name="Arguello R."/>
            <person name="Artieri C.G."/>
            <person name="Barbash D.A."/>
            <person name="Barker D."/>
            <person name="Barsanti P."/>
            <person name="Batterham P."/>
            <person name="Batzoglou S."/>
            <person name="Begun D."/>
            <person name="Bhutkar A."/>
            <person name="Blanco E."/>
            <person name="Bosak S.A."/>
            <person name="Bradley R.K."/>
            <person name="Brand A.D."/>
            <person name="Brent M.R."/>
            <person name="Brooks A.N."/>
            <person name="Brown R.H."/>
            <person name="Butlin R.K."/>
            <person name="Caggese C."/>
            <person name="Calvi B.R."/>
            <person name="Bernardo de Carvalho A."/>
            <person name="Caspi A."/>
            <person name="Castrezana S."/>
            <person name="Celniker S.E."/>
            <person name="Chang J.L."/>
            <person name="Chapple C."/>
            <person name="Chatterji S."/>
            <person name="Chinwalla A."/>
            <person name="Civetta A."/>
            <person name="Clifton S.W."/>
            <person name="Comeron J.M."/>
            <person name="Costello J.C."/>
            <person name="Coyne J.A."/>
            <person name="Daub J."/>
            <person name="David R.G."/>
            <person name="Delcher A.L."/>
            <person name="Delehaunty K."/>
            <person name="Do C.B."/>
            <person name="Ebling H."/>
            <person name="Edwards K."/>
            <person name="Eickbush T."/>
            <person name="Evans J.D."/>
            <person name="Filipski A."/>
            <person name="Findeiss S."/>
            <person name="Freyhult E."/>
            <person name="Fulton L."/>
            <person name="Fulton R."/>
            <person name="Garcia A.C."/>
            <person name="Gardiner A."/>
            <person name="Garfield D.A."/>
            <person name="Garvin B.E."/>
            <person name="Gibson G."/>
            <person name="Gilbert D."/>
            <person name="Gnerre S."/>
            <person name="Godfrey J."/>
            <person name="Good R."/>
            <person name="Gotea V."/>
            <person name="Gravely B."/>
            <person name="Greenberg A.J."/>
            <person name="Griffiths-Jones S."/>
            <person name="Gross S."/>
            <person name="Guigo R."/>
            <person name="Gustafson E.A."/>
            <person name="Haerty W."/>
            <person name="Hahn M.W."/>
            <person name="Halligan D.L."/>
            <person name="Halpern A.L."/>
            <person name="Halter G.M."/>
            <person name="Han M.V."/>
            <person name="Heger A."/>
            <person name="Hillier L."/>
            <person name="Hinrichs A.S."/>
            <person name="Holmes I."/>
            <person name="Hoskins R.A."/>
            <person name="Hubisz M.J."/>
            <person name="Hultmark D."/>
            <person name="Huntley M.A."/>
            <person name="Jaffe D.B."/>
            <person name="Jagadeeshan S."/>
            <person name="Jeck W.R."/>
            <person name="Johnson J."/>
            <person name="Jones C.D."/>
            <person name="Jordan W.C."/>
            <person name="Karpen G.H."/>
            <person name="Kataoka E."/>
            <person name="Keightley P.D."/>
            <person name="Kheradpour P."/>
            <person name="Kirkness E.F."/>
            <person name="Koerich L.B."/>
            <person name="Kristiansen K."/>
            <person name="Kudrna D."/>
            <person name="Kulathinal R.J."/>
            <person name="Kumar S."/>
            <person name="Kwok R."/>
            <person name="Lander E."/>
            <person name="Langley C.H."/>
            <person name="Lapoint R."/>
            <person name="Lazzaro B.P."/>
            <person name="Lee S.J."/>
            <person name="Levesque L."/>
            <person name="Li R."/>
            <person name="Lin C.F."/>
            <person name="Lin M.F."/>
            <person name="Lindblad-Toh K."/>
            <person name="Llopart A."/>
            <person name="Long M."/>
            <person name="Low L."/>
            <person name="Lozovsky E."/>
            <person name="Lu J."/>
            <person name="Luo M."/>
            <person name="Machado C.A."/>
            <person name="Makalowski W."/>
            <person name="Marzo M."/>
            <person name="Matsuda M."/>
            <person name="Matzkin L."/>
            <person name="McAllister B."/>
            <person name="McBride C.S."/>
            <person name="McKernan B."/>
            <person name="McKernan K."/>
            <person name="Mendez-Lago M."/>
            <person name="Minx P."/>
            <person name="Mollenhauer M.U."/>
            <person name="Montooth K."/>
            <person name="Mount S.M."/>
            <person name="Mu X."/>
            <person name="Myers E."/>
            <person name="Negre B."/>
            <person name="Newfeld S."/>
            <person name="Nielsen R."/>
            <person name="Noor M.A."/>
            <person name="O'Grady P."/>
            <person name="Pachter L."/>
            <person name="Papaceit M."/>
            <person name="Parisi M.J."/>
            <person name="Parisi M."/>
            <person name="Parts L."/>
            <person name="Pedersen J.S."/>
            <person name="Pesole G."/>
            <person name="Phillippy A.M."/>
            <person name="Ponting C.P."/>
            <person name="Pop M."/>
            <person name="Porcelli D."/>
            <person name="Powell J.R."/>
            <person name="Prohaska S."/>
            <person name="Pruitt K."/>
            <person name="Puig M."/>
            <person name="Quesneville H."/>
            <person name="Ram K.R."/>
            <person name="Rand D."/>
            <person name="Rasmussen M.D."/>
            <person name="Reed L.K."/>
            <person name="Reenan R."/>
            <person name="Reily A."/>
            <person name="Remington K.A."/>
            <person name="Rieger T.T."/>
            <person name="Ritchie M.G."/>
            <person name="Robin C."/>
            <person name="Rogers Y.H."/>
            <person name="Rohde C."/>
            <person name="Rozas J."/>
            <person name="Rubenfield M.J."/>
            <person name="Ruiz A."/>
            <person name="Russo S."/>
            <person name="Salzberg S.L."/>
            <person name="Sanchez-Gracia A."/>
            <person name="Saranga D.J."/>
            <person name="Sato H."/>
            <person name="Schaeffer S.W."/>
            <person name="Schatz M.C."/>
            <person name="Schlenke T."/>
            <person name="Schwartz R."/>
            <person name="Segarra C."/>
            <person name="Singh R.S."/>
            <person name="Sirot L."/>
            <person name="Sirota M."/>
            <person name="Sisneros N.B."/>
            <person name="Smith C.D."/>
            <person name="Smith T.F."/>
            <person name="Spieth J."/>
            <person name="Stage D.E."/>
            <person name="Stark A."/>
            <person name="Stephan W."/>
            <person name="Strausberg R.L."/>
            <person name="Strempel S."/>
            <person name="Sturgill D."/>
            <person name="Sutton G."/>
            <person name="Sutton G.G."/>
            <person name="Tao W."/>
            <person name="Teichmann S."/>
            <person name="Tobari Y.N."/>
            <person name="Tomimura Y."/>
            <person name="Tsolas J.M."/>
            <person name="Valente V.L."/>
            <person name="Venter E."/>
            <person name="Venter J.C."/>
            <person name="Vicario S."/>
            <person name="Vieira F.G."/>
            <person name="Vilella A.J."/>
            <person name="Villasante A."/>
            <person name="Walenz B."/>
            <person name="Wang J."/>
            <person name="Wasserman M."/>
            <person name="Watts T."/>
            <person name="Wilson D."/>
            <person name="Wilson R.K."/>
            <person name="Wing R.A."/>
            <person name="Wolfner M.F."/>
            <person name="Wong A."/>
            <person name="Wong G.K."/>
            <person name="Wu C.I."/>
            <person name="Wu G."/>
            <person name="Yamamoto D."/>
            <person name="Yang H.P."/>
            <person name="Yang S.P."/>
            <person name="Yorke J.A."/>
            <person name="Yoshida K."/>
            <person name="Zdobnov E."/>
            <person name="Zhang P."/>
            <person name="Zhang Y."/>
            <person name="Zimin A.V."/>
            <person name="Baldwin J."/>
            <person name="Abdouelleil A."/>
            <person name="Abdulkadir J."/>
            <person name="Abebe A."/>
            <person name="Abera B."/>
            <person name="Abreu J."/>
            <person name="Acer S.C."/>
            <person name="Aftuck L."/>
            <person name="Alexander A."/>
            <person name="An P."/>
            <person name="Anderson E."/>
            <person name="Anderson S."/>
            <person name="Arachi H."/>
            <person name="Azer M."/>
            <person name="Bachantsang P."/>
            <person name="Barry A."/>
            <person name="Bayul T."/>
            <person name="Berlin A."/>
            <person name="Bessette D."/>
            <person name="Bloom T."/>
            <person name="Blye J."/>
            <person name="Boguslavskiy L."/>
            <person name="Bonnet C."/>
            <person name="Boukhgalter B."/>
            <person name="Bourzgui I."/>
            <person name="Brown A."/>
            <person name="Cahill P."/>
            <person name="Channer S."/>
            <person name="Cheshatsang Y."/>
            <person name="Chuda L."/>
            <person name="Citroen M."/>
            <person name="Collymore A."/>
            <person name="Cooke P."/>
            <person name="Costello M."/>
            <person name="D'Aco K."/>
            <person name="Daza R."/>
            <person name="De Haan G."/>
            <person name="DeGray S."/>
            <person name="DeMaso C."/>
            <person name="Dhargay N."/>
            <person name="Dooley K."/>
            <person name="Dooley E."/>
            <person name="Doricent M."/>
            <person name="Dorje P."/>
            <person name="Dorjee K."/>
            <person name="Dupes A."/>
            <person name="Elong R."/>
            <person name="Falk J."/>
            <person name="Farina A."/>
            <person name="Faro S."/>
            <person name="Ferguson D."/>
            <person name="Fisher S."/>
            <person name="Foley C.D."/>
            <person name="Franke A."/>
            <person name="Friedrich D."/>
            <person name="Gadbois L."/>
            <person name="Gearin G."/>
            <person name="Gearin C.R."/>
            <person name="Giannoukos G."/>
            <person name="Goode T."/>
            <person name="Graham J."/>
            <person name="Grandbois E."/>
            <person name="Grewal S."/>
            <person name="Gyaltsen K."/>
            <person name="Hafez N."/>
            <person name="Hagos B."/>
            <person name="Hall J."/>
            <person name="Henson C."/>
            <person name="Hollinger A."/>
            <person name="Honan T."/>
            <person name="Huard M.D."/>
            <person name="Hughes L."/>
            <person name="Hurhula B."/>
            <person name="Husby M.E."/>
            <person name="Kamat A."/>
            <person name="Kanga B."/>
            <person name="Kashin S."/>
            <person name="Khazanovich D."/>
            <person name="Kisner P."/>
            <person name="Lance K."/>
            <person name="Lara M."/>
            <person name="Lee W."/>
            <person name="Lennon N."/>
            <person name="Letendre F."/>
            <person name="LeVine R."/>
            <person name="Lipovsky A."/>
            <person name="Liu X."/>
            <person name="Liu J."/>
            <person name="Liu S."/>
            <person name="Lokyitsang T."/>
            <person name="Lokyitsang Y."/>
            <person name="Lubonja R."/>
            <person name="Lui A."/>
            <person name="MacDonald P."/>
            <person name="Magnisalis V."/>
            <person name="Maru K."/>
            <person name="Matthews C."/>
            <person name="McCusker W."/>
            <person name="McDonough S."/>
            <person name="Mehta T."/>
            <person name="Meldrim J."/>
            <person name="Meneus L."/>
            <person name="Mihai O."/>
            <person name="Mihalev A."/>
            <person name="Mihova T."/>
            <person name="Mittelman R."/>
            <person name="Mlenga V."/>
            <person name="Montmayeur A."/>
            <person name="Mulrain L."/>
            <person name="Navidi A."/>
            <person name="Naylor J."/>
            <person name="Negash T."/>
            <person name="Nguyen T."/>
            <person name="Nguyen N."/>
            <person name="Nicol R."/>
            <person name="Norbu C."/>
            <person name="Norbu N."/>
            <person name="Novod N."/>
            <person name="O'Neill B."/>
            <person name="Osman S."/>
            <person name="Markiewicz E."/>
            <person name="Oyono O.L."/>
            <person name="Patti C."/>
            <person name="Phunkhang P."/>
            <person name="Pierre F."/>
            <person name="Priest M."/>
            <person name="Raghuraman S."/>
            <person name="Rege F."/>
            <person name="Reyes R."/>
            <person name="Rise C."/>
            <person name="Rogov P."/>
            <person name="Ross K."/>
            <person name="Ryan E."/>
            <person name="Settipalli S."/>
            <person name="Shea T."/>
            <person name="Sherpa N."/>
            <person name="Shi L."/>
            <person name="Shih D."/>
            <person name="Sparrow T."/>
            <person name="Spaulding J."/>
            <person name="Stalker J."/>
            <person name="Stange-Thomann N."/>
            <person name="Stavropoulos S."/>
            <person name="Stone C."/>
            <person name="Strader C."/>
            <person name="Tesfaye S."/>
            <person name="Thomson T."/>
            <person name="Thoulutsang Y."/>
            <person name="Thoulutsang D."/>
            <person name="Topham K."/>
            <person name="Topping I."/>
            <person name="Tsamla T."/>
            <person name="Vassiliev H."/>
            <person name="Vo A."/>
            <person name="Wangchuk T."/>
            <person name="Wangdi T."/>
            <person name="Weiand M."/>
            <person name="Wilkinson J."/>
            <person name="Wilson A."/>
            <person name="Yadav S."/>
            <person name="Young G."/>
            <person name="Yu Q."/>
            <person name="Zembek L."/>
            <person name="Zhong D."/>
            <person name="Zimmer A."/>
            <person name="Zwirko Z."/>
            <person name="Jaffe D.B."/>
            <person name="Alvarez P."/>
            <person name="Brockman W."/>
            <person name="Butler J."/>
            <person name="Chin C."/>
            <person name="Gnerre S."/>
            <person name="Grabherr M."/>
            <person name="Kleber M."/>
            <person name="Mauceli E."/>
            <person name="MacCallum I."/>
        </authorList>
    </citation>
    <scope>NUCLEOTIDE SEQUENCE [LARGE SCALE GENOMIC DNA]</scope>
    <source>
        <strain evidence="3">Tucson 15010-1051.87</strain>
    </source>
</reference>
<protein>
    <recommendedName>
        <fullName evidence="4">ADP-ribosylation factor-like protein 6-interacting protein 6</fullName>
    </recommendedName>
</protein>
<dbReference type="AlphaFoldDB" id="B4LKV7"/>
<dbReference type="PANTHER" id="PTHR28640">
    <property type="entry name" value="ADP-RIBOSYLATION FACTOR-LIKE PROTEIN 6-INTERACTING PROTEIN 6"/>
    <property type="match status" value="1"/>
</dbReference>
<dbReference type="OrthoDB" id="10070125at2759"/>
<evidence type="ECO:0000256" key="1">
    <source>
        <dbReference type="SAM" id="Phobius"/>
    </source>
</evidence>
<keyword evidence="3" id="KW-1185">Reference proteome</keyword>
<proteinExistence type="predicted"/>
<dbReference type="InterPro" id="IPR029383">
    <property type="entry name" value="ARL6IP6"/>
</dbReference>
<evidence type="ECO:0000313" key="3">
    <source>
        <dbReference type="Proteomes" id="UP000008792"/>
    </source>
</evidence>
<name>B4LKV7_DROVI</name>